<comment type="cofactor">
    <cofactor evidence="12">
        <name>Fe(2+)</name>
        <dbReference type="ChEBI" id="CHEBI:29033"/>
    </cofactor>
</comment>
<evidence type="ECO:0000256" key="11">
    <source>
        <dbReference type="ARBA" id="ARBA00023160"/>
    </source>
</evidence>
<evidence type="ECO:0000256" key="13">
    <source>
        <dbReference type="SAM" id="Phobius"/>
    </source>
</evidence>
<proteinExistence type="inferred from homology"/>
<evidence type="ECO:0000256" key="8">
    <source>
        <dbReference type="ARBA" id="ARBA00023004"/>
    </source>
</evidence>
<evidence type="ECO:0000256" key="5">
    <source>
        <dbReference type="ARBA" id="ARBA00022832"/>
    </source>
</evidence>
<dbReference type="Pfam" id="PF00487">
    <property type="entry name" value="FA_desaturase"/>
    <property type="match status" value="1"/>
</dbReference>
<evidence type="ECO:0000256" key="4">
    <source>
        <dbReference type="ARBA" id="ARBA00022692"/>
    </source>
</evidence>
<comment type="caution">
    <text evidence="15">The sequence shown here is derived from an EMBL/GenBank/DDBJ whole genome shotgun (WGS) entry which is preliminary data.</text>
</comment>
<reference evidence="15" key="1">
    <citation type="submission" date="2023-03" db="EMBL/GenBank/DDBJ databases">
        <authorList>
            <person name="Steffen K."/>
            <person name="Cardenas P."/>
        </authorList>
    </citation>
    <scope>NUCLEOTIDE SEQUENCE</scope>
</reference>
<keyword evidence="11 12" id="KW-0275">Fatty acid biosynthesis</keyword>
<keyword evidence="8" id="KW-0408">Iron</keyword>
<organism evidence="15 16">
    <name type="scientific">Geodia barretti</name>
    <name type="common">Barrett's horny sponge</name>
    <dbReference type="NCBI Taxonomy" id="519541"/>
    <lineage>
        <taxon>Eukaryota</taxon>
        <taxon>Metazoa</taxon>
        <taxon>Porifera</taxon>
        <taxon>Demospongiae</taxon>
        <taxon>Heteroscleromorpha</taxon>
        <taxon>Tetractinellida</taxon>
        <taxon>Astrophorina</taxon>
        <taxon>Geodiidae</taxon>
        <taxon>Geodia</taxon>
    </lineage>
</organism>
<evidence type="ECO:0000313" key="15">
    <source>
        <dbReference type="EMBL" id="CAI8035699.1"/>
    </source>
</evidence>
<comment type="similarity">
    <text evidence="2 12">Belongs to the fatty acid desaturase type 1 family.</text>
</comment>
<comment type="domain">
    <text evidence="12">The histidine box domains are involved in binding the catalytic metal ions.</text>
</comment>
<evidence type="ECO:0000256" key="1">
    <source>
        <dbReference type="ARBA" id="ARBA00004141"/>
    </source>
</evidence>
<comment type="subcellular location">
    <subcellularLocation>
        <location evidence="1">Membrane</location>
        <topology evidence="1">Multi-pass membrane protein</topology>
    </subcellularLocation>
</comment>
<dbReference type="PANTHER" id="PTHR11351">
    <property type="entry name" value="ACYL-COA DESATURASE"/>
    <property type="match status" value="1"/>
</dbReference>
<keyword evidence="4 12" id="KW-0812">Transmembrane</keyword>
<sequence length="306" mass="34770">MTAVGRAPVPGPFPEGAAVPTKEIDFASGDKVSWVTASAFVVFHVLAVVALFNVTWQAVVVAAVLHWMCIGWGIGLGYHRLHTHRSYKTPKLVEYFFAICGCLTLQGGPVFWTALHRIHHQHSDKTGDPHTPRDGKWWSHMLWTIFGEELHHDTAIMGKYAPDLMKDRFYQVLTRWHWVPLVVLGLALIAIGGWTWALWGVFLRVVVGLHCTWLINSATHLWGSRRFNTSDDSKNSFWVALITFGEGWHNNHHAHPRSARHGMTWWEVDLSWMQLRVMQWLGLAWDVQVPSATQIVHKTLSLENAA</sequence>
<evidence type="ECO:0000259" key="14">
    <source>
        <dbReference type="Pfam" id="PF00487"/>
    </source>
</evidence>
<evidence type="ECO:0000256" key="7">
    <source>
        <dbReference type="ARBA" id="ARBA00023002"/>
    </source>
</evidence>
<feature type="transmembrane region" description="Helical" evidence="13">
    <location>
        <begin position="176"/>
        <end position="196"/>
    </location>
</feature>
<feature type="domain" description="Fatty acid desaturase" evidence="14">
    <location>
        <begin position="55"/>
        <end position="268"/>
    </location>
</feature>
<keyword evidence="10 13" id="KW-0472">Membrane</keyword>
<gene>
    <name evidence="15" type="ORF">GBAR_LOCUS20001</name>
</gene>
<dbReference type="GO" id="GO:0006633">
    <property type="term" value="P:fatty acid biosynthetic process"/>
    <property type="evidence" value="ECO:0007669"/>
    <property type="project" value="UniProtKB-KW"/>
</dbReference>
<dbReference type="EMBL" id="CASHTH010002824">
    <property type="protein sequence ID" value="CAI8035699.1"/>
    <property type="molecule type" value="Genomic_DNA"/>
</dbReference>
<evidence type="ECO:0000256" key="12">
    <source>
        <dbReference type="RuleBase" id="RU000581"/>
    </source>
</evidence>
<feature type="transmembrane region" description="Helical" evidence="13">
    <location>
        <begin position="95"/>
        <end position="115"/>
    </location>
</feature>
<evidence type="ECO:0000256" key="10">
    <source>
        <dbReference type="ARBA" id="ARBA00023136"/>
    </source>
</evidence>
<dbReference type="GO" id="GO:0016020">
    <property type="term" value="C:membrane"/>
    <property type="evidence" value="ECO:0007669"/>
    <property type="project" value="UniProtKB-SubCell"/>
</dbReference>
<keyword evidence="9" id="KW-0443">Lipid metabolism</keyword>
<keyword evidence="5" id="KW-0276">Fatty acid metabolism</keyword>
<keyword evidence="6 13" id="KW-1133">Transmembrane helix</keyword>
<dbReference type="InterPro" id="IPR015876">
    <property type="entry name" value="Acyl-CoA_DS"/>
</dbReference>
<protein>
    <submittedName>
        <fullName evidence="15">Palmitoyl-monogalactosyldiacylglycerol delta-7 desaturase, chloroplastic</fullName>
    </submittedName>
</protein>
<feature type="transmembrane region" description="Helical" evidence="13">
    <location>
        <begin position="202"/>
        <end position="223"/>
    </location>
</feature>
<feature type="transmembrane region" description="Helical" evidence="13">
    <location>
        <begin position="58"/>
        <end position="75"/>
    </location>
</feature>
<feature type="transmembrane region" description="Helical" evidence="13">
    <location>
        <begin position="32"/>
        <end position="51"/>
    </location>
</feature>
<dbReference type="CDD" id="cd03505">
    <property type="entry name" value="Delta9-FADS-like"/>
    <property type="match status" value="1"/>
</dbReference>
<name>A0AA35SU20_GEOBA</name>
<evidence type="ECO:0000256" key="6">
    <source>
        <dbReference type="ARBA" id="ARBA00022989"/>
    </source>
</evidence>
<evidence type="ECO:0000256" key="2">
    <source>
        <dbReference type="ARBA" id="ARBA00009295"/>
    </source>
</evidence>
<evidence type="ECO:0000313" key="16">
    <source>
        <dbReference type="Proteomes" id="UP001174909"/>
    </source>
</evidence>
<dbReference type="AlphaFoldDB" id="A0AA35SU20"/>
<dbReference type="PANTHER" id="PTHR11351:SF31">
    <property type="entry name" value="DESATURASE 1, ISOFORM A-RELATED"/>
    <property type="match status" value="1"/>
</dbReference>
<dbReference type="InterPro" id="IPR005804">
    <property type="entry name" value="FA_desaturase_dom"/>
</dbReference>
<dbReference type="GO" id="GO:0016717">
    <property type="term" value="F:oxidoreductase activity, acting on paired donors, with oxidation of a pair of donors resulting in the reduction of molecular oxygen to two molecules of water"/>
    <property type="evidence" value="ECO:0007669"/>
    <property type="project" value="InterPro"/>
</dbReference>
<dbReference type="Proteomes" id="UP001174909">
    <property type="component" value="Unassembled WGS sequence"/>
</dbReference>
<keyword evidence="7 12" id="KW-0560">Oxidoreductase</keyword>
<keyword evidence="3 12" id="KW-0444">Lipid biosynthesis</keyword>
<accession>A0AA35SU20</accession>
<evidence type="ECO:0000256" key="9">
    <source>
        <dbReference type="ARBA" id="ARBA00023098"/>
    </source>
</evidence>
<dbReference type="PRINTS" id="PR00075">
    <property type="entry name" value="FACDDSATRASE"/>
</dbReference>
<evidence type="ECO:0000256" key="3">
    <source>
        <dbReference type="ARBA" id="ARBA00022516"/>
    </source>
</evidence>
<keyword evidence="16" id="KW-1185">Reference proteome</keyword>